<dbReference type="RefSeq" id="WP_345255701.1">
    <property type="nucleotide sequence ID" value="NZ_BAABGY010000007.1"/>
</dbReference>
<sequence>MKKACFSVLALIVSTLAWAQEEATKTVDVNINTKSESAWYTSPVVWVIGAAVFILLLVALTRGRRA</sequence>
<organism evidence="3 4">
    <name type="scientific">Flaviaesturariibacter amylovorans</name>
    <dbReference type="NCBI Taxonomy" id="1084520"/>
    <lineage>
        <taxon>Bacteria</taxon>
        <taxon>Pseudomonadati</taxon>
        <taxon>Bacteroidota</taxon>
        <taxon>Chitinophagia</taxon>
        <taxon>Chitinophagales</taxon>
        <taxon>Chitinophagaceae</taxon>
        <taxon>Flaviaestuariibacter</taxon>
    </lineage>
</organism>
<evidence type="ECO:0000313" key="4">
    <source>
        <dbReference type="Proteomes" id="UP001501725"/>
    </source>
</evidence>
<comment type="caution">
    <text evidence="3">The sequence shown here is derived from an EMBL/GenBank/DDBJ whole genome shotgun (WGS) entry which is preliminary data.</text>
</comment>
<keyword evidence="4" id="KW-1185">Reference proteome</keyword>
<feature type="signal peptide" evidence="2">
    <location>
        <begin position="1"/>
        <end position="19"/>
    </location>
</feature>
<evidence type="ECO:0000256" key="2">
    <source>
        <dbReference type="SAM" id="SignalP"/>
    </source>
</evidence>
<reference evidence="4" key="1">
    <citation type="journal article" date="2019" name="Int. J. Syst. Evol. Microbiol.">
        <title>The Global Catalogue of Microorganisms (GCM) 10K type strain sequencing project: providing services to taxonomists for standard genome sequencing and annotation.</title>
        <authorList>
            <consortium name="The Broad Institute Genomics Platform"/>
            <consortium name="The Broad Institute Genome Sequencing Center for Infectious Disease"/>
            <person name="Wu L."/>
            <person name="Ma J."/>
        </authorList>
    </citation>
    <scope>NUCLEOTIDE SEQUENCE [LARGE SCALE GENOMIC DNA]</scope>
    <source>
        <strain evidence="4">JCM 17919</strain>
    </source>
</reference>
<keyword evidence="1" id="KW-0472">Membrane</keyword>
<proteinExistence type="predicted"/>
<dbReference type="EMBL" id="BAABGY010000007">
    <property type="protein sequence ID" value="GAA4330387.1"/>
    <property type="molecule type" value="Genomic_DNA"/>
</dbReference>
<evidence type="ECO:0008006" key="5">
    <source>
        <dbReference type="Google" id="ProtNLM"/>
    </source>
</evidence>
<name>A0ABP8GW83_9BACT</name>
<keyword evidence="1" id="KW-1133">Transmembrane helix</keyword>
<evidence type="ECO:0000313" key="3">
    <source>
        <dbReference type="EMBL" id="GAA4330387.1"/>
    </source>
</evidence>
<gene>
    <name evidence="3" type="ORF">GCM10023184_21520</name>
</gene>
<feature type="chain" id="PRO_5047442107" description="GlyGly-CTERM sorting domain-containing protein" evidence="2">
    <location>
        <begin position="20"/>
        <end position="66"/>
    </location>
</feature>
<evidence type="ECO:0000256" key="1">
    <source>
        <dbReference type="SAM" id="Phobius"/>
    </source>
</evidence>
<accession>A0ABP8GW83</accession>
<keyword evidence="1" id="KW-0812">Transmembrane</keyword>
<feature type="transmembrane region" description="Helical" evidence="1">
    <location>
        <begin position="43"/>
        <end position="61"/>
    </location>
</feature>
<dbReference type="Proteomes" id="UP001501725">
    <property type="component" value="Unassembled WGS sequence"/>
</dbReference>
<protein>
    <recommendedName>
        <fullName evidence="5">GlyGly-CTERM sorting domain-containing protein</fullName>
    </recommendedName>
</protein>
<keyword evidence="2" id="KW-0732">Signal</keyword>